<protein>
    <submittedName>
        <fullName evidence="2">Uncharacterized protein</fullName>
    </submittedName>
</protein>
<name>A0AAP0HQ82_9MAGN</name>
<feature type="region of interest" description="Disordered" evidence="1">
    <location>
        <begin position="1"/>
        <end position="83"/>
    </location>
</feature>
<evidence type="ECO:0000313" key="3">
    <source>
        <dbReference type="Proteomes" id="UP001419268"/>
    </source>
</evidence>
<comment type="caution">
    <text evidence="2">The sequence shown here is derived from an EMBL/GenBank/DDBJ whole genome shotgun (WGS) entry which is preliminary data.</text>
</comment>
<proteinExistence type="predicted"/>
<dbReference type="Proteomes" id="UP001419268">
    <property type="component" value="Unassembled WGS sequence"/>
</dbReference>
<feature type="compositionally biased region" description="Basic and acidic residues" evidence="1">
    <location>
        <begin position="27"/>
        <end position="49"/>
    </location>
</feature>
<organism evidence="2 3">
    <name type="scientific">Stephania cephalantha</name>
    <dbReference type="NCBI Taxonomy" id="152367"/>
    <lineage>
        <taxon>Eukaryota</taxon>
        <taxon>Viridiplantae</taxon>
        <taxon>Streptophyta</taxon>
        <taxon>Embryophyta</taxon>
        <taxon>Tracheophyta</taxon>
        <taxon>Spermatophyta</taxon>
        <taxon>Magnoliopsida</taxon>
        <taxon>Ranunculales</taxon>
        <taxon>Menispermaceae</taxon>
        <taxon>Menispermoideae</taxon>
        <taxon>Cissampelideae</taxon>
        <taxon>Stephania</taxon>
    </lineage>
</organism>
<accession>A0AAP0HQ82</accession>
<gene>
    <name evidence="2" type="ORF">Scep_026283</name>
</gene>
<dbReference type="AlphaFoldDB" id="A0AAP0HQ82"/>
<keyword evidence="3" id="KW-1185">Reference proteome</keyword>
<sequence>MKISKSALEARAAGGSRNHGGGEAVGAEERERRMRAKREREEAIDARERGRWRKSPTPCLAARGSQNDGGGGEAIGAEDRVEDGSREIGEVAVREREEVGENLSKSALAARRESELAEEVVGAVEEKVEEKTTTAHISKRGNLYSKFSLFKVLVKNVHEMEGRWSSVATAEEDGDESRHRWRRASEQNKSGIVAAHVPPFDPGGAST</sequence>
<evidence type="ECO:0000256" key="1">
    <source>
        <dbReference type="SAM" id="MobiDB-lite"/>
    </source>
</evidence>
<dbReference type="EMBL" id="JBBNAG010000011">
    <property type="protein sequence ID" value="KAK9094814.1"/>
    <property type="molecule type" value="Genomic_DNA"/>
</dbReference>
<reference evidence="2 3" key="1">
    <citation type="submission" date="2024-01" db="EMBL/GenBank/DDBJ databases">
        <title>Genome assemblies of Stephania.</title>
        <authorList>
            <person name="Yang L."/>
        </authorList>
    </citation>
    <scope>NUCLEOTIDE SEQUENCE [LARGE SCALE GENOMIC DNA]</scope>
    <source>
        <strain evidence="2">JXDWG</strain>
        <tissue evidence="2">Leaf</tissue>
    </source>
</reference>
<evidence type="ECO:0000313" key="2">
    <source>
        <dbReference type="EMBL" id="KAK9094814.1"/>
    </source>
</evidence>
<feature type="region of interest" description="Disordered" evidence="1">
    <location>
        <begin position="168"/>
        <end position="207"/>
    </location>
</feature>